<keyword evidence="1" id="KW-0812">Transmembrane</keyword>
<keyword evidence="1" id="KW-0472">Membrane</keyword>
<reference evidence="2" key="1">
    <citation type="submission" date="2020-06" db="EMBL/GenBank/DDBJ databases">
        <authorList>
            <person name="Onetto C."/>
        </authorList>
    </citation>
    <scope>NUCLEOTIDE SEQUENCE</scope>
</reference>
<organism evidence="2 3">
    <name type="scientific">Aureobasidium mustum</name>
    <dbReference type="NCBI Taxonomy" id="2773714"/>
    <lineage>
        <taxon>Eukaryota</taxon>
        <taxon>Fungi</taxon>
        <taxon>Dikarya</taxon>
        <taxon>Ascomycota</taxon>
        <taxon>Pezizomycotina</taxon>
        <taxon>Dothideomycetes</taxon>
        <taxon>Dothideomycetidae</taxon>
        <taxon>Dothideales</taxon>
        <taxon>Saccotheciaceae</taxon>
        <taxon>Aureobasidium</taxon>
    </lineage>
</organism>
<name>A0A9N8K642_9PEZI</name>
<comment type="caution">
    <text evidence="2">The sequence shown here is derived from an EMBL/GenBank/DDBJ whole genome shotgun (WGS) entry which is preliminary data.</text>
</comment>
<dbReference type="AlphaFoldDB" id="A0A9N8K642"/>
<evidence type="ECO:0000313" key="2">
    <source>
        <dbReference type="EMBL" id="CAD0101390.1"/>
    </source>
</evidence>
<feature type="transmembrane region" description="Helical" evidence="1">
    <location>
        <begin position="50"/>
        <end position="73"/>
    </location>
</feature>
<feature type="transmembrane region" description="Helical" evidence="1">
    <location>
        <begin position="79"/>
        <end position="98"/>
    </location>
</feature>
<dbReference type="Proteomes" id="UP000714618">
    <property type="component" value="Unassembled WGS sequence"/>
</dbReference>
<protein>
    <submittedName>
        <fullName evidence="2">Uncharacterized protein</fullName>
    </submittedName>
</protein>
<accession>A0A9N8K642</accession>
<keyword evidence="1" id="KW-1133">Transmembrane helix</keyword>
<gene>
    <name evidence="2" type="ORF">AWRI4233_LOCUS10215</name>
</gene>
<dbReference type="OrthoDB" id="3894601at2759"/>
<keyword evidence="3" id="KW-1185">Reference proteome</keyword>
<evidence type="ECO:0000313" key="3">
    <source>
        <dbReference type="Proteomes" id="UP000714618"/>
    </source>
</evidence>
<sequence>MSAYTTLFETVARFSIKHIGAEKTYEVFTSVVLLLVRLKQLQIAMGHSSLLAYLIITIIVAIVVSVMASSITIRVGCPMLVLAILLLAIDAELASYGLSL</sequence>
<proteinExistence type="predicted"/>
<dbReference type="EMBL" id="CAIJEO010000013">
    <property type="protein sequence ID" value="CAD0101390.1"/>
    <property type="molecule type" value="Genomic_DNA"/>
</dbReference>
<evidence type="ECO:0000256" key="1">
    <source>
        <dbReference type="SAM" id="Phobius"/>
    </source>
</evidence>